<feature type="domain" description="Spore germination protein N-terminal" evidence="10">
    <location>
        <begin position="29"/>
        <end position="203"/>
    </location>
</feature>
<evidence type="ECO:0000256" key="3">
    <source>
        <dbReference type="ARBA" id="ARBA00022544"/>
    </source>
</evidence>
<proteinExistence type="inferred from homology"/>
<organism evidence="11 12">
    <name type="scientific">Metabacillus halosaccharovorans</name>
    <dbReference type="NCBI Taxonomy" id="930124"/>
    <lineage>
        <taxon>Bacteria</taxon>
        <taxon>Bacillati</taxon>
        <taxon>Bacillota</taxon>
        <taxon>Bacilli</taxon>
        <taxon>Bacillales</taxon>
        <taxon>Bacillaceae</taxon>
        <taxon>Metabacillus</taxon>
    </lineage>
</organism>
<protein>
    <submittedName>
        <fullName evidence="11">Ger(X)C family spore germination protein</fullName>
    </submittedName>
</protein>
<dbReference type="PANTHER" id="PTHR35789:SF1">
    <property type="entry name" value="SPORE GERMINATION PROTEIN B3"/>
    <property type="match status" value="1"/>
</dbReference>
<keyword evidence="4" id="KW-0732">Signal</keyword>
<keyword evidence="6" id="KW-0564">Palmitate</keyword>
<comment type="caution">
    <text evidence="11">The sequence shown here is derived from an EMBL/GenBank/DDBJ whole genome shotgun (WGS) entry which is preliminary data.</text>
</comment>
<evidence type="ECO:0000256" key="8">
    <source>
        <dbReference type="SAM" id="Coils"/>
    </source>
</evidence>
<dbReference type="Gene3D" id="6.20.190.10">
    <property type="entry name" value="Nutrient germinant receptor protein C, domain 1"/>
    <property type="match status" value="1"/>
</dbReference>
<feature type="coiled-coil region" evidence="8">
    <location>
        <begin position="318"/>
        <end position="353"/>
    </location>
</feature>
<accession>A0ABT3DNV1</accession>
<feature type="domain" description="Spore germination GerAC-like C-terminal" evidence="9">
    <location>
        <begin position="233"/>
        <end position="398"/>
    </location>
</feature>
<evidence type="ECO:0000256" key="1">
    <source>
        <dbReference type="ARBA" id="ARBA00004635"/>
    </source>
</evidence>
<evidence type="ECO:0000256" key="7">
    <source>
        <dbReference type="ARBA" id="ARBA00023288"/>
    </source>
</evidence>
<evidence type="ECO:0000313" key="12">
    <source>
        <dbReference type="Proteomes" id="UP001526147"/>
    </source>
</evidence>
<dbReference type="Gene3D" id="3.30.300.210">
    <property type="entry name" value="Nutrient germinant receptor protein C, domain 3"/>
    <property type="match status" value="1"/>
</dbReference>
<gene>
    <name evidence="11" type="ORF">OIH86_24135</name>
</gene>
<evidence type="ECO:0000259" key="10">
    <source>
        <dbReference type="Pfam" id="PF25198"/>
    </source>
</evidence>
<keyword evidence="7" id="KW-0449">Lipoprotein</keyword>
<dbReference type="PROSITE" id="PS51257">
    <property type="entry name" value="PROKAR_LIPOPROTEIN"/>
    <property type="match status" value="1"/>
</dbReference>
<evidence type="ECO:0000256" key="4">
    <source>
        <dbReference type="ARBA" id="ARBA00022729"/>
    </source>
</evidence>
<keyword evidence="5" id="KW-0472">Membrane</keyword>
<comment type="similarity">
    <text evidence="2">Belongs to the GerABKC lipoprotein family.</text>
</comment>
<keyword evidence="12" id="KW-1185">Reference proteome</keyword>
<dbReference type="Proteomes" id="UP001526147">
    <property type="component" value="Unassembled WGS sequence"/>
</dbReference>
<evidence type="ECO:0000256" key="2">
    <source>
        <dbReference type="ARBA" id="ARBA00007886"/>
    </source>
</evidence>
<dbReference type="Pfam" id="PF25198">
    <property type="entry name" value="Spore_GerAC_N"/>
    <property type="match status" value="1"/>
</dbReference>
<reference evidence="11 12" key="1">
    <citation type="submission" date="2022-10" db="EMBL/GenBank/DDBJ databases">
        <title>Draft genome assembly of moderately radiation resistant bacterium Metabacillus halosaccharovorans.</title>
        <authorList>
            <person name="Pal S."/>
            <person name="Gopinathan A."/>
        </authorList>
    </citation>
    <scope>NUCLEOTIDE SEQUENCE [LARGE SCALE GENOMIC DNA]</scope>
    <source>
        <strain evidence="11 12">VITHBRA001</strain>
    </source>
</reference>
<sequence>MIMKIFLLHKSYKIFLCILSILFISGCWDSNELQDFSIISGIGIDKGGDDPENRFRTTVQIINPSIVSGGQQGGSVQSSPVTTYSETGSTLKEALRKISNEAPAELFFPHIQIMLIGEELAKEGIDELFDVVERDPKFRVLFPVLIVKGHTAEDALKVSTSLRPIPSAKIEGSLQSSKEIWGEYPSTRADQAIMKLGEGSAAITGIEINGDVEKGNQTANMQEIFQSTKLEIKGLAIIREGKLEKWLEGDPARGVVWVNNEMEETVMNLDCPEKKDAIAIDIGRAESIIKAKVKKGKPVITIRLNAEGAVSETHCSMELDKDETIKELEEQLRNEIKEEVQAAIKTLQEEKSDVFGFGEYINIEDKNYWKKIKDKWEEEIFPESEVNIEVNATIRRTGMKVKSYIK</sequence>
<dbReference type="RefSeq" id="WP_264144785.1">
    <property type="nucleotide sequence ID" value="NZ_JAOYEY010000051.1"/>
</dbReference>
<keyword evidence="3" id="KW-0309">Germination</keyword>
<dbReference type="EMBL" id="JAOYEY010000051">
    <property type="protein sequence ID" value="MCV9888749.1"/>
    <property type="molecule type" value="Genomic_DNA"/>
</dbReference>
<name>A0ABT3DNV1_9BACI</name>
<dbReference type="InterPro" id="IPR008844">
    <property type="entry name" value="Spore_GerAC-like"/>
</dbReference>
<dbReference type="InterPro" id="IPR057336">
    <property type="entry name" value="GerAC_N"/>
</dbReference>
<dbReference type="PANTHER" id="PTHR35789">
    <property type="entry name" value="SPORE GERMINATION PROTEIN B3"/>
    <property type="match status" value="1"/>
</dbReference>
<comment type="subcellular location">
    <subcellularLocation>
        <location evidence="1">Membrane</location>
        <topology evidence="1">Lipid-anchor</topology>
    </subcellularLocation>
</comment>
<keyword evidence="8" id="KW-0175">Coiled coil</keyword>
<dbReference type="NCBIfam" id="TIGR02887">
    <property type="entry name" value="spore_ger_x_C"/>
    <property type="match status" value="1"/>
</dbReference>
<evidence type="ECO:0000256" key="5">
    <source>
        <dbReference type="ARBA" id="ARBA00023136"/>
    </source>
</evidence>
<dbReference type="Pfam" id="PF05504">
    <property type="entry name" value="Spore_GerAC"/>
    <property type="match status" value="1"/>
</dbReference>
<evidence type="ECO:0000259" key="9">
    <source>
        <dbReference type="Pfam" id="PF05504"/>
    </source>
</evidence>
<dbReference type="InterPro" id="IPR046953">
    <property type="entry name" value="Spore_GerAC-like_C"/>
</dbReference>
<dbReference type="InterPro" id="IPR038501">
    <property type="entry name" value="Spore_GerAC_C_sf"/>
</dbReference>
<evidence type="ECO:0000313" key="11">
    <source>
        <dbReference type="EMBL" id="MCV9888749.1"/>
    </source>
</evidence>
<evidence type="ECO:0000256" key="6">
    <source>
        <dbReference type="ARBA" id="ARBA00023139"/>
    </source>
</evidence>